<accession>A0A2P6MR10</accession>
<keyword evidence="1" id="KW-0472">Membrane</keyword>
<feature type="transmembrane region" description="Helical" evidence="1">
    <location>
        <begin position="194"/>
        <end position="212"/>
    </location>
</feature>
<feature type="transmembrane region" description="Helical" evidence="1">
    <location>
        <begin position="87"/>
        <end position="106"/>
    </location>
</feature>
<evidence type="ECO:0000313" key="4">
    <source>
        <dbReference type="Proteomes" id="UP000241769"/>
    </source>
</evidence>
<dbReference type="InParanoid" id="A0A2P6MR10"/>
<comment type="caution">
    <text evidence="3">The sequence shown here is derived from an EMBL/GenBank/DDBJ whole genome shotgun (WGS) entry which is preliminary data.</text>
</comment>
<name>A0A2P6MR10_9EUKA</name>
<evidence type="ECO:0000256" key="1">
    <source>
        <dbReference type="SAM" id="Phobius"/>
    </source>
</evidence>
<dbReference type="EMBL" id="MDYQ01000497">
    <property type="protein sequence ID" value="PRP74135.1"/>
    <property type="molecule type" value="Genomic_DNA"/>
</dbReference>
<evidence type="ECO:0000313" key="3">
    <source>
        <dbReference type="EMBL" id="PRP74135.1"/>
    </source>
</evidence>
<dbReference type="Proteomes" id="UP000241769">
    <property type="component" value="Unassembled WGS sequence"/>
</dbReference>
<sequence length="286" mass="31839">MAISNGSLPPVVSEALWFLPSALNAGCQGTLSSFLVMVHRASADRLMKPNLLYKKAAVIGGVQMILALSSFTSAVVYVHFYPQNGRWSYLISGLPVALIHLTFISHTPPQRSSRFRRKIWISIRFSLLYQLIWLMSFIVYASSYYVVTSITSPAAWMTLVLFQLFDPQAWFIVLFIVPRLSVRPVYVPGPPKRFAQFCGLICCGASLVLYVTGQRVAAFWLLGVLLVLSFVQARHGICVGCFIWHLFSLMGFMSEELVVKSTAAFQVQDIKMSAIPLTAKSHTSST</sequence>
<protein>
    <recommendedName>
        <fullName evidence="2">DUF4395 domain-containing protein</fullName>
    </recommendedName>
</protein>
<feature type="transmembrane region" description="Helical" evidence="1">
    <location>
        <begin position="127"/>
        <end position="147"/>
    </location>
</feature>
<dbReference type="AlphaFoldDB" id="A0A2P6MR10"/>
<dbReference type="InterPro" id="IPR025508">
    <property type="entry name" value="DUF4395"/>
</dbReference>
<organism evidence="3 4">
    <name type="scientific">Planoprotostelium fungivorum</name>
    <dbReference type="NCBI Taxonomy" id="1890364"/>
    <lineage>
        <taxon>Eukaryota</taxon>
        <taxon>Amoebozoa</taxon>
        <taxon>Evosea</taxon>
        <taxon>Variosea</taxon>
        <taxon>Cavosteliida</taxon>
        <taxon>Cavosteliaceae</taxon>
        <taxon>Planoprotostelium</taxon>
    </lineage>
</organism>
<feature type="transmembrane region" description="Helical" evidence="1">
    <location>
        <begin position="15"/>
        <end position="36"/>
    </location>
</feature>
<keyword evidence="4" id="KW-1185">Reference proteome</keyword>
<keyword evidence="1" id="KW-1133">Transmembrane helix</keyword>
<feature type="transmembrane region" description="Helical" evidence="1">
    <location>
        <begin position="57"/>
        <end position="81"/>
    </location>
</feature>
<proteinExistence type="predicted"/>
<dbReference type="Pfam" id="PF14340">
    <property type="entry name" value="DUF4395"/>
    <property type="match status" value="1"/>
</dbReference>
<evidence type="ECO:0000259" key="2">
    <source>
        <dbReference type="Pfam" id="PF14340"/>
    </source>
</evidence>
<dbReference type="OrthoDB" id="196547at2759"/>
<feature type="transmembrane region" description="Helical" evidence="1">
    <location>
        <begin position="159"/>
        <end position="182"/>
    </location>
</feature>
<reference evidence="3 4" key="1">
    <citation type="journal article" date="2018" name="Genome Biol. Evol.">
        <title>Multiple Roots of Fruiting Body Formation in Amoebozoa.</title>
        <authorList>
            <person name="Hillmann F."/>
            <person name="Forbes G."/>
            <person name="Novohradska S."/>
            <person name="Ferling I."/>
            <person name="Riege K."/>
            <person name="Groth M."/>
            <person name="Westermann M."/>
            <person name="Marz M."/>
            <person name="Spaller T."/>
            <person name="Winckler T."/>
            <person name="Schaap P."/>
            <person name="Glockner G."/>
        </authorList>
    </citation>
    <scope>NUCLEOTIDE SEQUENCE [LARGE SCALE GENOMIC DNA]</scope>
    <source>
        <strain evidence="3 4">Jena</strain>
    </source>
</reference>
<gene>
    <name evidence="3" type="ORF">PROFUN_06460</name>
</gene>
<feature type="transmembrane region" description="Helical" evidence="1">
    <location>
        <begin position="218"/>
        <end position="247"/>
    </location>
</feature>
<keyword evidence="1" id="KW-0812">Transmembrane</keyword>
<feature type="domain" description="DUF4395" evidence="2">
    <location>
        <begin position="132"/>
        <end position="247"/>
    </location>
</feature>